<evidence type="ECO:0000256" key="4">
    <source>
        <dbReference type="ARBA" id="ARBA00022475"/>
    </source>
</evidence>
<protein>
    <submittedName>
        <fullName evidence="9">AEC family transporter</fullName>
    </submittedName>
</protein>
<dbReference type="PANTHER" id="PTHR36838">
    <property type="entry name" value="AUXIN EFFLUX CARRIER FAMILY PROTEIN"/>
    <property type="match status" value="1"/>
</dbReference>
<name>A0ABV5CMJ8_9ACTN</name>
<dbReference type="PANTHER" id="PTHR36838:SF3">
    <property type="entry name" value="TRANSPORTER AUXIN EFFLUX CARRIER EC FAMILY"/>
    <property type="match status" value="1"/>
</dbReference>
<proteinExistence type="inferred from homology"/>
<comment type="similarity">
    <text evidence="2">Belongs to the auxin efflux carrier (TC 2.A.69) family.</text>
</comment>
<keyword evidence="5 8" id="KW-0812">Transmembrane</keyword>
<keyword evidence="4" id="KW-1003">Cell membrane</keyword>
<dbReference type="Gene3D" id="1.20.1530.20">
    <property type="match status" value="1"/>
</dbReference>
<feature type="transmembrane region" description="Helical" evidence="8">
    <location>
        <begin position="287"/>
        <end position="306"/>
    </location>
</feature>
<feature type="transmembrane region" description="Helical" evidence="8">
    <location>
        <begin position="123"/>
        <end position="143"/>
    </location>
</feature>
<dbReference type="Proteomes" id="UP001582793">
    <property type="component" value="Unassembled WGS sequence"/>
</dbReference>
<dbReference type="RefSeq" id="WP_375733798.1">
    <property type="nucleotide sequence ID" value="NZ_JBCGDC010000018.1"/>
</dbReference>
<reference evidence="9 10" key="1">
    <citation type="submission" date="2024-04" db="EMBL/GenBank/DDBJ databases">
        <title>Polymorphospora sp. isolated from Baiyangdian Lake in Xiong'an New Area.</title>
        <authorList>
            <person name="Zhang X."/>
            <person name="Liu J."/>
        </authorList>
    </citation>
    <scope>NUCLEOTIDE SEQUENCE [LARGE SCALE GENOMIC DNA]</scope>
    <source>
        <strain evidence="9 10">2-325</strain>
    </source>
</reference>
<dbReference type="EMBL" id="JBCGDC010000018">
    <property type="protein sequence ID" value="MFB6393234.1"/>
    <property type="molecule type" value="Genomic_DNA"/>
</dbReference>
<dbReference type="InterPro" id="IPR004776">
    <property type="entry name" value="Mem_transp_PIN-like"/>
</dbReference>
<comment type="subcellular location">
    <subcellularLocation>
        <location evidence="1">Cell membrane</location>
        <topology evidence="1">Multi-pass membrane protein</topology>
    </subcellularLocation>
</comment>
<feature type="transmembrane region" description="Helical" evidence="8">
    <location>
        <begin position="61"/>
        <end position="82"/>
    </location>
</feature>
<evidence type="ECO:0000256" key="7">
    <source>
        <dbReference type="ARBA" id="ARBA00023136"/>
    </source>
</evidence>
<feature type="transmembrane region" description="Helical" evidence="8">
    <location>
        <begin position="34"/>
        <end position="55"/>
    </location>
</feature>
<keyword evidence="3" id="KW-0813">Transport</keyword>
<evidence type="ECO:0000256" key="1">
    <source>
        <dbReference type="ARBA" id="ARBA00004651"/>
    </source>
</evidence>
<dbReference type="Pfam" id="PF03547">
    <property type="entry name" value="Mem_trans"/>
    <property type="match status" value="2"/>
</dbReference>
<evidence type="ECO:0000256" key="5">
    <source>
        <dbReference type="ARBA" id="ARBA00022692"/>
    </source>
</evidence>
<evidence type="ECO:0000256" key="2">
    <source>
        <dbReference type="ARBA" id="ARBA00010145"/>
    </source>
</evidence>
<gene>
    <name evidence="9" type="ORF">AAFH96_08940</name>
</gene>
<feature type="transmembrane region" description="Helical" evidence="8">
    <location>
        <begin position="254"/>
        <end position="275"/>
    </location>
</feature>
<evidence type="ECO:0000313" key="9">
    <source>
        <dbReference type="EMBL" id="MFB6393234.1"/>
    </source>
</evidence>
<evidence type="ECO:0000256" key="6">
    <source>
        <dbReference type="ARBA" id="ARBA00022989"/>
    </source>
</evidence>
<evidence type="ECO:0000256" key="8">
    <source>
        <dbReference type="SAM" id="Phobius"/>
    </source>
</evidence>
<comment type="caution">
    <text evidence="9">The sequence shown here is derived from an EMBL/GenBank/DDBJ whole genome shotgun (WGS) entry which is preliminary data.</text>
</comment>
<organism evidence="9 10">
    <name type="scientific">Polymorphospora lycopeni</name>
    <dbReference type="NCBI Taxonomy" id="3140240"/>
    <lineage>
        <taxon>Bacteria</taxon>
        <taxon>Bacillati</taxon>
        <taxon>Actinomycetota</taxon>
        <taxon>Actinomycetes</taxon>
        <taxon>Micromonosporales</taxon>
        <taxon>Micromonosporaceae</taxon>
        <taxon>Polymorphospora</taxon>
    </lineage>
</organism>
<feature type="transmembrane region" description="Helical" evidence="8">
    <location>
        <begin position="229"/>
        <end position="248"/>
    </location>
</feature>
<evidence type="ECO:0000256" key="3">
    <source>
        <dbReference type="ARBA" id="ARBA00022448"/>
    </source>
</evidence>
<feature type="transmembrane region" description="Helical" evidence="8">
    <location>
        <begin position="164"/>
        <end position="181"/>
    </location>
</feature>
<keyword evidence="6 8" id="KW-1133">Transmembrane helix</keyword>
<dbReference type="InterPro" id="IPR038770">
    <property type="entry name" value="Na+/solute_symporter_sf"/>
</dbReference>
<sequence length="307" mass="31612">MPGVLTGFATIWAVTALGYLVGRRDLLGPHGAEVLARLAFYVATPALLFVTLAGASPGDVLTPALAAFVASTLAVAAAYALVARLWWRRDAGQVTIGTLAASYVNAGNLGIPIAAYVLRDVSFIAPVLLFQVLLAAPLALAVLDVTTTGRRPSPRRLLLMPVRNPVMLASALGLLVSAVGWRPPDALLAPVEVVGSAAVPLALIALGVSLPGSKPFAPADDTRDRYLAVALKVLVQPLVAYVVARYALGLSGPALLAAVVTSALPTAQNVFVFATRYRRSAGLARDTVVLSTLAGAVTLALAAAWLA</sequence>
<keyword evidence="7 8" id="KW-0472">Membrane</keyword>
<feature type="transmembrane region" description="Helical" evidence="8">
    <location>
        <begin position="187"/>
        <end position="208"/>
    </location>
</feature>
<feature type="transmembrane region" description="Helical" evidence="8">
    <location>
        <begin position="6"/>
        <end position="22"/>
    </location>
</feature>
<accession>A0ABV5CMJ8</accession>
<evidence type="ECO:0000313" key="10">
    <source>
        <dbReference type="Proteomes" id="UP001582793"/>
    </source>
</evidence>
<feature type="transmembrane region" description="Helical" evidence="8">
    <location>
        <begin position="94"/>
        <end position="117"/>
    </location>
</feature>
<keyword evidence="10" id="KW-1185">Reference proteome</keyword>